<dbReference type="Pfam" id="PF11667">
    <property type="entry name" value="DUF3267"/>
    <property type="match status" value="1"/>
</dbReference>
<protein>
    <recommendedName>
        <fullName evidence="4">DUF3267 domain-containing protein</fullName>
    </recommendedName>
</protein>
<keyword evidence="1" id="KW-0472">Membrane</keyword>
<feature type="transmembrane region" description="Helical" evidence="1">
    <location>
        <begin position="121"/>
        <end position="141"/>
    </location>
</feature>
<dbReference type="OrthoDB" id="1778118at2"/>
<evidence type="ECO:0000256" key="1">
    <source>
        <dbReference type="SAM" id="Phobius"/>
    </source>
</evidence>
<gene>
    <name evidence="2" type="ORF">PbJCM13498_03280</name>
</gene>
<sequence length="190" mass="21847">MRFIFNRFPDDPDFHPDEKWTGLKEPTDLWTTQLKAIPFMIFNGALIIVLMGMLGIHFELNMTTMLISFLIFSPIHELIHALFFPEKLTSSNVWLGFTVNGFAPFAAYLGEMKRNTFIRVLLAPFVIISAVGLLFLFIFGSNSLVEHILVFNAVGACADMLGVYYILTQVPRYAYVRNKKIRTFWRITNP</sequence>
<keyword evidence="1" id="KW-1133">Transmembrane helix</keyword>
<name>A0A5M4AU53_9BACT</name>
<accession>A0A5M4AU53</accession>
<comment type="caution">
    <text evidence="2">The sequence shown here is derived from an EMBL/GenBank/DDBJ whole genome shotgun (WGS) entry which is preliminary data.</text>
</comment>
<dbReference type="Proteomes" id="UP000391834">
    <property type="component" value="Unassembled WGS sequence"/>
</dbReference>
<reference evidence="2 3" key="1">
    <citation type="submission" date="2019-10" db="EMBL/GenBank/DDBJ databases">
        <title>Prolixibacter strains distinguished by the presence of nitrate reductase genes were adept at nitrate-dependent anaerobic corrosion of metallic iron and carbon steel.</title>
        <authorList>
            <person name="Iino T."/>
            <person name="Shono N."/>
            <person name="Ito K."/>
            <person name="Nakamura R."/>
            <person name="Sueoka K."/>
            <person name="Harayama S."/>
            <person name="Ohkuma M."/>
        </authorList>
    </citation>
    <scope>NUCLEOTIDE SEQUENCE [LARGE SCALE GENOMIC DNA]</scope>
    <source>
        <strain evidence="2 3">JCM 13498</strain>
    </source>
</reference>
<feature type="transmembrane region" description="Helical" evidence="1">
    <location>
        <begin position="65"/>
        <end position="85"/>
    </location>
</feature>
<dbReference type="AlphaFoldDB" id="A0A5M4AU53"/>
<dbReference type="RefSeq" id="WP_025865608.1">
    <property type="nucleotide sequence ID" value="NZ_BLAX01000001.1"/>
</dbReference>
<dbReference type="InterPro" id="IPR021683">
    <property type="entry name" value="DUF3267"/>
</dbReference>
<evidence type="ECO:0008006" key="4">
    <source>
        <dbReference type="Google" id="ProtNLM"/>
    </source>
</evidence>
<proteinExistence type="predicted"/>
<evidence type="ECO:0000313" key="3">
    <source>
        <dbReference type="Proteomes" id="UP000391834"/>
    </source>
</evidence>
<feature type="transmembrane region" description="Helical" evidence="1">
    <location>
        <begin position="36"/>
        <end position="58"/>
    </location>
</feature>
<feature type="transmembrane region" description="Helical" evidence="1">
    <location>
        <begin position="147"/>
        <end position="167"/>
    </location>
</feature>
<organism evidence="2 3">
    <name type="scientific">Prolixibacter bellariivorans</name>
    <dbReference type="NCBI Taxonomy" id="314319"/>
    <lineage>
        <taxon>Bacteria</taxon>
        <taxon>Pseudomonadati</taxon>
        <taxon>Bacteroidota</taxon>
        <taxon>Bacteroidia</taxon>
        <taxon>Marinilabiliales</taxon>
        <taxon>Prolixibacteraceae</taxon>
        <taxon>Prolixibacter</taxon>
    </lineage>
</organism>
<keyword evidence="3" id="KW-1185">Reference proteome</keyword>
<feature type="transmembrane region" description="Helical" evidence="1">
    <location>
        <begin position="91"/>
        <end position="109"/>
    </location>
</feature>
<keyword evidence="1" id="KW-0812">Transmembrane</keyword>
<dbReference type="EMBL" id="BLAX01000001">
    <property type="protein sequence ID" value="GET31465.1"/>
    <property type="molecule type" value="Genomic_DNA"/>
</dbReference>
<evidence type="ECO:0000313" key="2">
    <source>
        <dbReference type="EMBL" id="GET31465.1"/>
    </source>
</evidence>